<organism evidence="5 6">
    <name type="scientific">Protea cynaroides</name>
    <dbReference type="NCBI Taxonomy" id="273540"/>
    <lineage>
        <taxon>Eukaryota</taxon>
        <taxon>Viridiplantae</taxon>
        <taxon>Streptophyta</taxon>
        <taxon>Embryophyta</taxon>
        <taxon>Tracheophyta</taxon>
        <taxon>Spermatophyta</taxon>
        <taxon>Magnoliopsida</taxon>
        <taxon>Proteales</taxon>
        <taxon>Proteaceae</taxon>
        <taxon>Protea</taxon>
    </lineage>
</organism>
<sequence length="196" mass="22155">MFSSCKLCLIHPPSWVRTLLQQLKALNKVKRCNRRKPKRLFSSLDWITSPFATMEVSNQLKQVFKLIDANGDGKISPLELGEVLLCLGHEKLTAAKEAEGMVRELDFNGDGYIDLDEFMEVVGHDKEDDLRDAFLVFDSDRNGYISANELQSVFVSLGFDNCSLDECILMIRGVDKDGDGLVDFEEFRSMMIGFTS</sequence>
<keyword evidence="3" id="KW-0106">Calcium</keyword>
<proteinExistence type="predicted"/>
<dbReference type="PANTHER" id="PTHR10891">
    <property type="entry name" value="EF-HAND CALCIUM-BINDING DOMAIN CONTAINING PROTEIN"/>
    <property type="match status" value="1"/>
</dbReference>
<dbReference type="AlphaFoldDB" id="A0A9Q0GZV2"/>
<dbReference type="PROSITE" id="PS50222">
    <property type="entry name" value="EF_HAND_2"/>
    <property type="match status" value="4"/>
</dbReference>
<dbReference type="InterPro" id="IPR002048">
    <property type="entry name" value="EF_hand_dom"/>
</dbReference>
<evidence type="ECO:0000256" key="2">
    <source>
        <dbReference type="ARBA" id="ARBA00022737"/>
    </source>
</evidence>
<dbReference type="FunFam" id="1.10.238.10:FF:000001">
    <property type="entry name" value="Calmodulin 1"/>
    <property type="match status" value="1"/>
</dbReference>
<comment type="caution">
    <text evidence="5">The sequence shown here is derived from an EMBL/GenBank/DDBJ whole genome shotgun (WGS) entry which is preliminary data.</text>
</comment>
<keyword evidence="1" id="KW-0479">Metal-binding</keyword>
<dbReference type="InterPro" id="IPR018247">
    <property type="entry name" value="EF_Hand_1_Ca_BS"/>
</dbReference>
<feature type="domain" description="EF-hand" evidence="4">
    <location>
        <begin position="93"/>
        <end position="122"/>
    </location>
</feature>
<protein>
    <recommendedName>
        <fullName evidence="4">EF-hand domain-containing protein</fullName>
    </recommendedName>
</protein>
<dbReference type="SMART" id="SM00054">
    <property type="entry name" value="EFh"/>
    <property type="match status" value="4"/>
</dbReference>
<evidence type="ECO:0000313" key="6">
    <source>
        <dbReference type="Proteomes" id="UP001141806"/>
    </source>
</evidence>
<dbReference type="InterPro" id="IPR039647">
    <property type="entry name" value="EF_hand_pair_protein_CML-like"/>
</dbReference>
<evidence type="ECO:0000313" key="5">
    <source>
        <dbReference type="EMBL" id="KAJ4955495.1"/>
    </source>
</evidence>
<dbReference type="Pfam" id="PF13499">
    <property type="entry name" value="EF-hand_7"/>
    <property type="match status" value="2"/>
</dbReference>
<reference evidence="5" key="1">
    <citation type="journal article" date="2023" name="Plant J.">
        <title>The genome of the king protea, Protea cynaroides.</title>
        <authorList>
            <person name="Chang J."/>
            <person name="Duong T.A."/>
            <person name="Schoeman C."/>
            <person name="Ma X."/>
            <person name="Roodt D."/>
            <person name="Barker N."/>
            <person name="Li Z."/>
            <person name="Van de Peer Y."/>
            <person name="Mizrachi E."/>
        </authorList>
    </citation>
    <scope>NUCLEOTIDE SEQUENCE</scope>
    <source>
        <tissue evidence="5">Young leaves</tissue>
    </source>
</reference>
<name>A0A9Q0GZV2_9MAGN</name>
<dbReference type="SUPFAM" id="SSF47473">
    <property type="entry name" value="EF-hand"/>
    <property type="match status" value="1"/>
</dbReference>
<keyword evidence="6" id="KW-1185">Reference proteome</keyword>
<dbReference type="OrthoDB" id="26525at2759"/>
<feature type="domain" description="EF-hand" evidence="4">
    <location>
        <begin position="162"/>
        <end position="196"/>
    </location>
</feature>
<dbReference type="InterPro" id="IPR011992">
    <property type="entry name" value="EF-hand-dom_pair"/>
</dbReference>
<dbReference type="EMBL" id="JAMYWD010000011">
    <property type="protein sequence ID" value="KAJ4955495.1"/>
    <property type="molecule type" value="Genomic_DNA"/>
</dbReference>
<keyword evidence="2" id="KW-0677">Repeat</keyword>
<dbReference type="Gene3D" id="1.10.238.10">
    <property type="entry name" value="EF-hand"/>
    <property type="match status" value="2"/>
</dbReference>
<evidence type="ECO:0000256" key="1">
    <source>
        <dbReference type="ARBA" id="ARBA00022723"/>
    </source>
</evidence>
<feature type="domain" description="EF-hand" evidence="4">
    <location>
        <begin position="125"/>
        <end position="160"/>
    </location>
</feature>
<dbReference type="GO" id="GO:0005509">
    <property type="term" value="F:calcium ion binding"/>
    <property type="evidence" value="ECO:0007669"/>
    <property type="project" value="InterPro"/>
</dbReference>
<feature type="domain" description="EF-hand" evidence="4">
    <location>
        <begin position="55"/>
        <end position="90"/>
    </location>
</feature>
<evidence type="ECO:0000256" key="3">
    <source>
        <dbReference type="ARBA" id="ARBA00022837"/>
    </source>
</evidence>
<dbReference type="PROSITE" id="PS00018">
    <property type="entry name" value="EF_HAND_1"/>
    <property type="match status" value="3"/>
</dbReference>
<evidence type="ECO:0000259" key="4">
    <source>
        <dbReference type="PROSITE" id="PS50222"/>
    </source>
</evidence>
<accession>A0A9Q0GZV2</accession>
<dbReference type="CDD" id="cd00051">
    <property type="entry name" value="EFh"/>
    <property type="match status" value="2"/>
</dbReference>
<dbReference type="Proteomes" id="UP001141806">
    <property type="component" value="Unassembled WGS sequence"/>
</dbReference>
<gene>
    <name evidence="5" type="ORF">NE237_012278</name>
</gene>